<dbReference type="SUPFAM" id="SSF51735">
    <property type="entry name" value="NAD(P)-binding Rossmann-fold domains"/>
    <property type="match status" value="1"/>
</dbReference>
<dbReference type="PATRIC" id="fig|442562.3.peg.1837"/>
<dbReference type="PANTHER" id="PTHR43333:SF1">
    <property type="entry name" value="D-ISOMER SPECIFIC 2-HYDROXYACID DEHYDROGENASE NAD-BINDING DOMAIN-CONTAINING PROTEIN"/>
    <property type="match status" value="1"/>
</dbReference>
<evidence type="ECO:0000256" key="1">
    <source>
        <dbReference type="ARBA" id="ARBA00023002"/>
    </source>
</evidence>
<dbReference type="STRING" id="442562.Rumeso_01859"/>
<dbReference type="InterPro" id="IPR006140">
    <property type="entry name" value="D-isomer_DH_NAD-bd"/>
</dbReference>
<sequence>MSNASKLTILIASPLEEEHVERIRAFAPDRFEVIHEPSLLPTPRYVADHHGGPRTMSEENKSRWAEHLKQADILFDFDLVDPANLPSRAPRVQWVQATSAGIGEFLKRTGLESSSIRFTTASGVHARPLAEFAMLGLLYFFRDVPGLQRVKAARHWERYTVEGIEGKRVLIVGLGSLGQAVARDAAHFGMEVWGTRRRAGVEAPEGVSRLIDQSRIIEALPEVDALVLACPLTPETHLLIDKAEVEALKPGAVVVNIARGQVINEPSLVEALQSGRVRGAALDVFTVEPLPQESPLWDLSNVLFSPHSASTVAAENSRIVDIFIDNLGRFLRDEPLRNQFERERGY</sequence>
<proteinExistence type="predicted"/>
<evidence type="ECO:0000313" key="4">
    <source>
        <dbReference type="EMBL" id="EYD76579.1"/>
    </source>
</evidence>
<dbReference type="PANTHER" id="PTHR43333">
    <property type="entry name" value="2-HACID_DH_C DOMAIN-CONTAINING PROTEIN"/>
    <property type="match status" value="1"/>
</dbReference>
<evidence type="ECO:0000313" key="5">
    <source>
        <dbReference type="Proteomes" id="UP000019666"/>
    </source>
</evidence>
<feature type="domain" description="D-isomer specific 2-hydroxyacid dehydrogenase NAD-binding" evidence="3">
    <location>
        <begin position="137"/>
        <end position="309"/>
    </location>
</feature>
<dbReference type="Gene3D" id="3.40.50.720">
    <property type="entry name" value="NAD(P)-binding Rossmann-like Domain"/>
    <property type="match status" value="2"/>
</dbReference>
<dbReference type="Proteomes" id="UP000019666">
    <property type="component" value="Unassembled WGS sequence"/>
</dbReference>
<dbReference type="SUPFAM" id="SSF52283">
    <property type="entry name" value="Formate/glycerate dehydrogenase catalytic domain-like"/>
    <property type="match status" value="1"/>
</dbReference>
<dbReference type="OrthoDB" id="7374922at2"/>
<accession>A0A017HS73</accession>
<keyword evidence="5" id="KW-1185">Reference proteome</keyword>
<gene>
    <name evidence="4" type="ORF">Rumeso_01859</name>
</gene>
<protein>
    <submittedName>
        <fullName evidence="4">D-3-phosphoglycerate dehydrogenase</fullName>
        <ecNumber evidence="4">1.1.1.95</ecNumber>
    </submittedName>
</protein>
<evidence type="ECO:0000256" key="2">
    <source>
        <dbReference type="ARBA" id="ARBA00023027"/>
    </source>
</evidence>
<comment type="caution">
    <text evidence="4">The sequence shown here is derived from an EMBL/GenBank/DDBJ whole genome shotgun (WGS) entry which is preliminary data.</text>
</comment>
<dbReference type="Pfam" id="PF02826">
    <property type="entry name" value="2-Hacid_dh_C"/>
    <property type="match status" value="1"/>
</dbReference>
<dbReference type="AlphaFoldDB" id="A0A017HS73"/>
<dbReference type="HOGENOM" id="CLU_019796_1_0_5"/>
<reference evidence="4 5" key="1">
    <citation type="submission" date="2013-02" db="EMBL/GenBank/DDBJ databases">
        <authorList>
            <person name="Fiebig A."/>
            <person name="Goeker M."/>
            <person name="Klenk H.-P.P."/>
        </authorList>
    </citation>
    <scope>NUCLEOTIDE SEQUENCE [LARGE SCALE GENOMIC DNA]</scope>
    <source>
        <strain evidence="4 5">DSM 19309</strain>
    </source>
</reference>
<dbReference type="InterPro" id="IPR036291">
    <property type="entry name" value="NAD(P)-bd_dom_sf"/>
</dbReference>
<dbReference type="GO" id="GO:0051287">
    <property type="term" value="F:NAD binding"/>
    <property type="evidence" value="ECO:0007669"/>
    <property type="project" value="InterPro"/>
</dbReference>
<dbReference type="GO" id="GO:0004617">
    <property type="term" value="F:phosphoglycerate dehydrogenase activity"/>
    <property type="evidence" value="ECO:0007669"/>
    <property type="project" value="UniProtKB-EC"/>
</dbReference>
<dbReference type="EC" id="1.1.1.95" evidence="4"/>
<evidence type="ECO:0000259" key="3">
    <source>
        <dbReference type="Pfam" id="PF02826"/>
    </source>
</evidence>
<dbReference type="PROSITE" id="PS00671">
    <property type="entry name" value="D_2_HYDROXYACID_DH_3"/>
    <property type="match status" value="1"/>
</dbReference>
<organism evidence="4 5">
    <name type="scientific">Rubellimicrobium mesophilum DSM 19309</name>
    <dbReference type="NCBI Taxonomy" id="442562"/>
    <lineage>
        <taxon>Bacteria</taxon>
        <taxon>Pseudomonadati</taxon>
        <taxon>Pseudomonadota</taxon>
        <taxon>Alphaproteobacteria</taxon>
        <taxon>Rhodobacterales</taxon>
        <taxon>Roseobacteraceae</taxon>
        <taxon>Rubellimicrobium</taxon>
    </lineage>
</organism>
<keyword evidence="1 4" id="KW-0560">Oxidoreductase</keyword>
<dbReference type="RefSeq" id="WP_037281872.1">
    <property type="nucleotide sequence ID" value="NZ_KK088595.1"/>
</dbReference>
<dbReference type="EMBL" id="AOSK01000042">
    <property type="protein sequence ID" value="EYD76579.1"/>
    <property type="molecule type" value="Genomic_DNA"/>
</dbReference>
<dbReference type="InterPro" id="IPR029753">
    <property type="entry name" value="D-isomer_DH_CS"/>
</dbReference>
<keyword evidence="2" id="KW-0520">NAD</keyword>
<dbReference type="CDD" id="cd05300">
    <property type="entry name" value="2-Hacid_dh_1"/>
    <property type="match status" value="1"/>
</dbReference>
<name>A0A017HS73_9RHOB</name>